<feature type="binding site" evidence="5">
    <location>
        <position position="107"/>
    </location>
    <ligand>
        <name>substrate</name>
    </ligand>
</feature>
<organism evidence="8 9">
    <name type="scientific">Treponema rectale</name>
    <dbReference type="NCBI Taxonomy" id="744512"/>
    <lineage>
        <taxon>Bacteria</taxon>
        <taxon>Pseudomonadati</taxon>
        <taxon>Spirochaetota</taxon>
        <taxon>Spirochaetia</taxon>
        <taxon>Spirochaetales</taxon>
        <taxon>Treponemataceae</taxon>
        <taxon>Treponema</taxon>
    </lineage>
</organism>
<dbReference type="FunFam" id="3.20.20.100:FF:000015">
    <property type="entry name" value="Oxidoreductase, aldo/keto reductase family"/>
    <property type="match status" value="1"/>
</dbReference>
<keyword evidence="3" id="KW-0560">Oxidoreductase</keyword>
<dbReference type="PRINTS" id="PR00069">
    <property type="entry name" value="ALDKETRDTASE"/>
</dbReference>
<dbReference type="Pfam" id="PF00248">
    <property type="entry name" value="Aldo_ket_red"/>
    <property type="match status" value="1"/>
</dbReference>
<dbReference type="PROSITE" id="PS00063">
    <property type="entry name" value="ALDOKETO_REDUCTASE_3"/>
    <property type="match status" value="1"/>
</dbReference>
<name>A0A7M1XKY1_9SPIR</name>
<proteinExistence type="inferred from homology"/>
<keyword evidence="2" id="KW-0521">NADP</keyword>
<dbReference type="InterPro" id="IPR023210">
    <property type="entry name" value="NADP_OxRdtase_dom"/>
</dbReference>
<gene>
    <name evidence="8" type="ORF">DYE49_04035</name>
</gene>
<dbReference type="PROSITE" id="PS00798">
    <property type="entry name" value="ALDOKETO_REDUCTASE_1"/>
    <property type="match status" value="1"/>
</dbReference>
<dbReference type="InterPro" id="IPR036812">
    <property type="entry name" value="NAD(P)_OxRdtase_dom_sf"/>
</dbReference>
<reference evidence="8 9" key="1">
    <citation type="submission" date="2018-08" db="EMBL/GenBank/DDBJ databases">
        <title>The first complete genome of Treponema rectale (CHPAT), a commensal spirochete of the bovine rectum.</title>
        <authorList>
            <person name="Staton G.J."/>
            <person name="Clegg S.R."/>
            <person name="Carter S.D."/>
            <person name="Radford A.D."/>
            <person name="Darby A."/>
            <person name="Hall N."/>
            <person name="Birtles R.J."/>
            <person name="Evans N.J."/>
        </authorList>
    </citation>
    <scope>NUCLEOTIDE SEQUENCE [LARGE SCALE GENOMIC DNA]</scope>
    <source>
        <strain evidence="8 9">CHPA</strain>
    </source>
</reference>
<dbReference type="AlphaFoldDB" id="A0A7M1XKY1"/>
<dbReference type="KEGG" id="trc:DYE49_04035"/>
<dbReference type="EMBL" id="CP031517">
    <property type="protein sequence ID" value="QOS39675.1"/>
    <property type="molecule type" value="Genomic_DNA"/>
</dbReference>
<comment type="similarity">
    <text evidence="1">Belongs to the aldo/keto reductase family.</text>
</comment>
<dbReference type="Gene3D" id="3.20.20.100">
    <property type="entry name" value="NADP-dependent oxidoreductase domain"/>
    <property type="match status" value="1"/>
</dbReference>
<dbReference type="Proteomes" id="UP000593591">
    <property type="component" value="Chromosome"/>
</dbReference>
<evidence type="ECO:0000256" key="4">
    <source>
        <dbReference type="PIRSR" id="PIRSR000097-1"/>
    </source>
</evidence>
<feature type="domain" description="NADP-dependent oxidoreductase" evidence="7">
    <location>
        <begin position="15"/>
        <end position="259"/>
    </location>
</feature>
<evidence type="ECO:0000256" key="6">
    <source>
        <dbReference type="PIRSR" id="PIRSR000097-3"/>
    </source>
</evidence>
<evidence type="ECO:0000256" key="1">
    <source>
        <dbReference type="ARBA" id="ARBA00007905"/>
    </source>
</evidence>
<evidence type="ECO:0000256" key="3">
    <source>
        <dbReference type="ARBA" id="ARBA00023002"/>
    </source>
</evidence>
<dbReference type="PROSITE" id="PS00062">
    <property type="entry name" value="ALDOKETO_REDUCTASE_2"/>
    <property type="match status" value="1"/>
</dbReference>
<sequence length="284" mass="32804">MEYKKLNNGLEMPILGLGTYQVRDPQECINQVKSALKHGYRLIDTAQGYENEAYIGKAIKESNVDRKEIFLTTKINFINYETETCIASIEQSLKNLQTDYLDLVLLHWPFGNYYAAYRVLEEYYHRGIIKAIGVSNFWANQLSDLIHYNKVVPVINQLETHLYGQQSAIQPTLEKYAVVQEAYAPLGQNRANDMFNEEAVQALVKKYHKTPAQIALRYLTQKGVVVIPKSVHENRIIENISIFDFRLTEKEMASLKALDKNLIMIGNSQSIDRVESSFHWYDKK</sequence>
<protein>
    <submittedName>
        <fullName evidence="8">Aldo/keto reductase</fullName>
    </submittedName>
</protein>
<dbReference type="SUPFAM" id="SSF51430">
    <property type="entry name" value="NAD(P)-linked oxidoreductase"/>
    <property type="match status" value="1"/>
</dbReference>
<evidence type="ECO:0000313" key="9">
    <source>
        <dbReference type="Proteomes" id="UP000593591"/>
    </source>
</evidence>
<evidence type="ECO:0000313" key="8">
    <source>
        <dbReference type="EMBL" id="QOS39675.1"/>
    </source>
</evidence>
<dbReference type="PANTHER" id="PTHR43827">
    <property type="entry name" value="2,5-DIKETO-D-GLUCONIC ACID REDUCTASE"/>
    <property type="match status" value="1"/>
</dbReference>
<evidence type="ECO:0000256" key="5">
    <source>
        <dbReference type="PIRSR" id="PIRSR000097-2"/>
    </source>
</evidence>
<dbReference type="GO" id="GO:0016616">
    <property type="term" value="F:oxidoreductase activity, acting on the CH-OH group of donors, NAD or NADP as acceptor"/>
    <property type="evidence" value="ECO:0007669"/>
    <property type="project" value="UniProtKB-ARBA"/>
</dbReference>
<dbReference type="PIRSF" id="PIRSF000097">
    <property type="entry name" value="AKR"/>
    <property type="match status" value="1"/>
</dbReference>
<evidence type="ECO:0000256" key="2">
    <source>
        <dbReference type="ARBA" id="ARBA00022857"/>
    </source>
</evidence>
<dbReference type="PANTHER" id="PTHR43827:SF3">
    <property type="entry name" value="NADP-DEPENDENT OXIDOREDUCTASE DOMAIN-CONTAINING PROTEIN"/>
    <property type="match status" value="1"/>
</dbReference>
<dbReference type="InterPro" id="IPR020471">
    <property type="entry name" value="AKR"/>
</dbReference>
<feature type="site" description="Lowers pKa of active site Tyr" evidence="6">
    <location>
        <position position="74"/>
    </location>
</feature>
<dbReference type="InterPro" id="IPR018170">
    <property type="entry name" value="Aldo/ket_reductase_CS"/>
</dbReference>
<accession>A0A7M1XKY1</accession>
<feature type="active site" description="Proton donor" evidence="4">
    <location>
        <position position="49"/>
    </location>
</feature>
<evidence type="ECO:0000259" key="7">
    <source>
        <dbReference type="Pfam" id="PF00248"/>
    </source>
</evidence>